<dbReference type="SMART" id="SM00327">
    <property type="entry name" value="VWA"/>
    <property type="match status" value="1"/>
</dbReference>
<feature type="compositionally biased region" description="Low complexity" evidence="1">
    <location>
        <begin position="33"/>
        <end position="75"/>
    </location>
</feature>
<keyword evidence="3" id="KW-0732">Signal</keyword>
<keyword evidence="2" id="KW-0812">Transmembrane</keyword>
<dbReference type="CDD" id="cd00198">
    <property type="entry name" value="vWFA"/>
    <property type="match status" value="1"/>
</dbReference>
<dbReference type="InterPro" id="IPR036465">
    <property type="entry name" value="vWFA_dom_sf"/>
</dbReference>
<dbReference type="Pfam" id="PF00092">
    <property type="entry name" value="VWA"/>
    <property type="match status" value="1"/>
</dbReference>
<feature type="region of interest" description="Disordered" evidence="1">
    <location>
        <begin position="678"/>
        <end position="697"/>
    </location>
</feature>
<dbReference type="Pfam" id="PF17802">
    <property type="entry name" value="SpaA"/>
    <property type="match status" value="1"/>
</dbReference>
<feature type="transmembrane region" description="Helical" evidence="2">
    <location>
        <begin position="974"/>
        <end position="992"/>
    </location>
</feature>
<proteinExistence type="predicted"/>
<sequence>MVLRRRWYATGVVTLLSGALALSGVAPLALAAEAQPSPSATGAAPSPVDSGAGNEGGASSAPAPSETPSVSAPVPSDEPSPNGDPSPSDEPAPVPSDEPAPVPSDEPTAVPAPSPSESVTAPQLRSLVAPLTVPAPSAGQAVITVKVGTDRTGTAGVTALAGVTLLLNTGGTSGPSGTRPDGVAGTGDGWAKCVSDVSGDCSFVVPTSGQGSQQGTRPWVVQAGVPTGYYSNPVLRVGGYSGAGSTLSYVFRLRAALQSGTTYSSLNSAQLMASTSDDVDASGGWWQQSRTNPTLSAQCGLDVALILDLSGSVGTDLPNLKAAADTFVNSLVGTPSRMSLFSFSWESPASGATQNYPTLVPMSTTAQANTFKQRYSGWSSDGGTNWDRGLALPAAANTASNRFDVAVVITDGNPTTFNEPDQGDGATNRFQETEAGIFSANALKKEGTRVIAFGVGAGASGTTTARNLRAISGEVAYSGSNPSTADYYQTTNYQAVGQALRALALGNCSGNLTVTKQIVPSAAPAGSIQGAAPAGAGWTFNAQSNTAGVTTPSPSATTTGDGTGTVGFPLAFTGGTTAGNLTVAEQQQTGYTLTQVGGANAVCTNLNTGSAVPVTNAGALGFTVNVPREAAVNCTVYNREPSPEADVTVAKKWVINGTAYNEGAQPSGFSAKLSLTGPGAAGATPQPWGQSRSGYTVGQSTTLSEAVTLPNPSLCTNVATVTEVNGAPATIPLGSGYALSLTTQKNTATVTNVVTCKATLTLKKIVDNTNGGPSSTDPWTLTGAGPQTISGVSGSPAVTGATVTPGGYALSESGPTAGYTASAWTCTGGTLTEGTVAVPSGGNVVCTITNTSKPGVASWTKTDASSALLGGSVWTLTGPGANGPSVQVTDCVQNPCAGPDADPAPGRFVVAALKWGSYTLVEKTAPIGYLVDATPHPFTIDAANAGTTVVVGAFVNVPVVPPTLPLTGGIGRDAYVIGGFAVLAIGAAIFVIRRLRRTRRV</sequence>
<dbReference type="AlphaFoldDB" id="A0A9W6M502"/>
<feature type="region of interest" description="Disordered" evidence="1">
    <location>
        <begin position="33"/>
        <end position="120"/>
    </location>
</feature>
<dbReference type="Gene3D" id="2.60.40.10">
    <property type="entry name" value="Immunoglobulins"/>
    <property type="match status" value="1"/>
</dbReference>
<dbReference type="SUPFAM" id="SSF53300">
    <property type="entry name" value="vWA-like"/>
    <property type="match status" value="1"/>
</dbReference>
<dbReference type="InterPro" id="IPR013783">
    <property type="entry name" value="Ig-like_fold"/>
</dbReference>
<feature type="compositionally biased region" description="Pro residues" evidence="1">
    <location>
        <begin position="76"/>
        <end position="114"/>
    </location>
</feature>
<reference evidence="5" key="1">
    <citation type="journal article" date="2014" name="Int. J. Syst. Evol. Microbiol.">
        <title>Complete genome sequence of Corynebacterium casei LMG S-19264T (=DSM 44701T), isolated from a smear-ripened cheese.</title>
        <authorList>
            <consortium name="US DOE Joint Genome Institute (JGI-PGF)"/>
            <person name="Walter F."/>
            <person name="Albersmeier A."/>
            <person name="Kalinowski J."/>
            <person name="Ruckert C."/>
        </authorList>
    </citation>
    <scope>NUCLEOTIDE SEQUENCE</scope>
    <source>
        <strain evidence="5">VKM Ac-1940</strain>
    </source>
</reference>
<dbReference type="InterPro" id="IPR002035">
    <property type="entry name" value="VWF_A"/>
</dbReference>
<gene>
    <name evidence="5" type="ORF">GCM10017591_03230</name>
</gene>
<dbReference type="InterPro" id="IPR045826">
    <property type="entry name" value="SpaA_PFL_dom_2"/>
</dbReference>
<dbReference type="InterPro" id="IPR041033">
    <property type="entry name" value="SpaA_PFL_dom_1"/>
</dbReference>
<dbReference type="EMBL" id="BSER01000001">
    <property type="protein sequence ID" value="GLJ94262.1"/>
    <property type="molecule type" value="Genomic_DNA"/>
</dbReference>
<dbReference type="PROSITE" id="PS50234">
    <property type="entry name" value="VWFA"/>
    <property type="match status" value="1"/>
</dbReference>
<keyword evidence="2" id="KW-1133">Transmembrane helix</keyword>
<feature type="signal peptide" evidence="3">
    <location>
        <begin position="1"/>
        <end position="31"/>
    </location>
</feature>
<reference evidence="5" key="2">
    <citation type="submission" date="2023-01" db="EMBL/GenBank/DDBJ databases">
        <authorList>
            <person name="Sun Q."/>
            <person name="Evtushenko L."/>
        </authorList>
    </citation>
    <scope>NUCLEOTIDE SEQUENCE</scope>
    <source>
        <strain evidence="5">VKM Ac-1940</strain>
    </source>
</reference>
<evidence type="ECO:0000256" key="2">
    <source>
        <dbReference type="SAM" id="Phobius"/>
    </source>
</evidence>
<dbReference type="Proteomes" id="UP001142291">
    <property type="component" value="Unassembled WGS sequence"/>
</dbReference>
<feature type="domain" description="VWFA" evidence="4">
    <location>
        <begin position="302"/>
        <end position="503"/>
    </location>
</feature>
<evidence type="ECO:0000313" key="6">
    <source>
        <dbReference type="Proteomes" id="UP001142291"/>
    </source>
</evidence>
<evidence type="ECO:0000259" key="4">
    <source>
        <dbReference type="PROSITE" id="PS50234"/>
    </source>
</evidence>
<dbReference type="GO" id="GO:0005975">
    <property type="term" value="P:carbohydrate metabolic process"/>
    <property type="evidence" value="ECO:0007669"/>
    <property type="project" value="UniProtKB-ARBA"/>
</dbReference>
<name>A0A9W6M502_9MICO</name>
<dbReference type="RefSeq" id="WP_204962787.1">
    <property type="nucleotide sequence ID" value="NZ_BAAAUR010000002.1"/>
</dbReference>
<feature type="chain" id="PRO_5040722349" description="VWFA domain-containing protein" evidence="3">
    <location>
        <begin position="32"/>
        <end position="1001"/>
    </location>
</feature>
<keyword evidence="2" id="KW-0472">Membrane</keyword>
<protein>
    <recommendedName>
        <fullName evidence="4">VWFA domain-containing protein</fullName>
    </recommendedName>
</protein>
<comment type="caution">
    <text evidence="5">The sequence shown here is derived from an EMBL/GenBank/DDBJ whole genome shotgun (WGS) entry which is preliminary data.</text>
</comment>
<evidence type="ECO:0000256" key="3">
    <source>
        <dbReference type="SAM" id="SignalP"/>
    </source>
</evidence>
<evidence type="ECO:0000256" key="1">
    <source>
        <dbReference type="SAM" id="MobiDB-lite"/>
    </source>
</evidence>
<keyword evidence="6" id="KW-1185">Reference proteome</keyword>
<dbReference type="Pfam" id="PF19403">
    <property type="entry name" value="SpaA_2"/>
    <property type="match status" value="1"/>
</dbReference>
<feature type="compositionally biased region" description="Polar residues" evidence="1">
    <location>
        <begin position="687"/>
        <end position="697"/>
    </location>
</feature>
<dbReference type="Gene3D" id="3.40.50.410">
    <property type="entry name" value="von Willebrand factor, type A domain"/>
    <property type="match status" value="1"/>
</dbReference>
<accession>A0A9W6M502</accession>
<organism evidence="5 6">
    <name type="scientific">Microbacterium dextranolyticum</name>
    <dbReference type="NCBI Taxonomy" id="36806"/>
    <lineage>
        <taxon>Bacteria</taxon>
        <taxon>Bacillati</taxon>
        <taxon>Actinomycetota</taxon>
        <taxon>Actinomycetes</taxon>
        <taxon>Micrococcales</taxon>
        <taxon>Microbacteriaceae</taxon>
        <taxon>Microbacterium</taxon>
    </lineage>
</organism>
<evidence type="ECO:0000313" key="5">
    <source>
        <dbReference type="EMBL" id="GLJ94262.1"/>
    </source>
</evidence>